<dbReference type="AlphaFoldDB" id="A0A6C0CAZ6"/>
<dbReference type="EMBL" id="MN739379">
    <property type="protein sequence ID" value="QHT01601.1"/>
    <property type="molecule type" value="Genomic_DNA"/>
</dbReference>
<accession>A0A6C0CAZ6</accession>
<organism evidence="1">
    <name type="scientific">viral metagenome</name>
    <dbReference type="NCBI Taxonomy" id="1070528"/>
    <lineage>
        <taxon>unclassified sequences</taxon>
        <taxon>metagenomes</taxon>
        <taxon>organismal metagenomes</taxon>
    </lineage>
</organism>
<reference evidence="1" key="1">
    <citation type="journal article" date="2020" name="Nature">
        <title>Giant virus diversity and host interactions through global metagenomics.</title>
        <authorList>
            <person name="Schulz F."/>
            <person name="Roux S."/>
            <person name="Paez-Espino D."/>
            <person name="Jungbluth S."/>
            <person name="Walsh D.A."/>
            <person name="Denef V.J."/>
            <person name="McMahon K.D."/>
            <person name="Konstantinidis K.T."/>
            <person name="Eloe-Fadrosh E.A."/>
            <person name="Kyrpides N.C."/>
            <person name="Woyke T."/>
        </authorList>
    </citation>
    <scope>NUCLEOTIDE SEQUENCE</scope>
    <source>
        <strain evidence="1">GVMAG-M-3300020523-10</strain>
    </source>
</reference>
<protein>
    <submittedName>
        <fullName evidence="1">Uncharacterized protein</fullName>
    </submittedName>
</protein>
<sequence length="45" mass="5325">MKNRHSKTYKKGLNLFSLTKSRLINLVKKLTKKMNANKRYKMRGG</sequence>
<name>A0A6C0CAZ6_9ZZZZ</name>
<evidence type="ECO:0000313" key="1">
    <source>
        <dbReference type="EMBL" id="QHT01601.1"/>
    </source>
</evidence>
<proteinExistence type="predicted"/>